<sequence>MGKVQGIFVGHRKFAADSDWKRREEERRYQLRCQRFDAWSEKWITVYRLKNSCLWTDAAIRRWLGSPQQQGKYKVFSVEVVRMAETRPDFQAWRQARIDKKRTMDKFSEIRSL</sequence>
<dbReference type="Proteomes" id="UP001319930">
    <property type="component" value="Plasmid pNUITM-VK2"/>
</dbReference>
<dbReference type="AlphaFoldDB" id="A0A1B1LR28"/>
<name>A0A1B1LR28_KLEPN</name>
<reference evidence="2 3" key="2">
    <citation type="submission" date="2021-09" db="EMBL/GenBank/DDBJ databases">
        <title>Whole genome sequencing of antimicrobial-resistant bacteria isolated from aquatic animals, plants, and environment in Asia.</title>
        <authorList>
            <person name="Hirabayashi A."/>
            <person name="Suzuki M."/>
        </authorList>
    </citation>
    <scope>NUCLEOTIDE SEQUENCE [LARGE SCALE GENOMIC DNA]</scope>
    <source>
        <strain evidence="2 3">NUITM-VK2</strain>
        <plasmid evidence="2 3">pNUITM-VK2</plasmid>
    </source>
</reference>
<dbReference type="RefSeq" id="WP_014839931.1">
    <property type="nucleotide sequence ID" value="NZ_AP018583.1"/>
</dbReference>
<dbReference type="EMBL" id="AP025164">
    <property type="protein sequence ID" value="BDB30897.1"/>
    <property type="molecule type" value="Genomic_DNA"/>
</dbReference>
<geneLocation type="plasmid" evidence="1">
    <name>pKP04VIM</name>
</geneLocation>
<organism evidence="1">
    <name type="scientific">Klebsiella pneumoniae</name>
    <dbReference type="NCBI Taxonomy" id="573"/>
    <lineage>
        <taxon>Bacteria</taxon>
        <taxon>Pseudomonadati</taxon>
        <taxon>Pseudomonadota</taxon>
        <taxon>Gammaproteobacteria</taxon>
        <taxon>Enterobacterales</taxon>
        <taxon>Enterobacteriaceae</taxon>
        <taxon>Klebsiella/Raoultella group</taxon>
        <taxon>Klebsiella</taxon>
        <taxon>Klebsiella pneumoniae complex</taxon>
    </lineage>
</organism>
<evidence type="ECO:0000313" key="3">
    <source>
        <dbReference type="Proteomes" id="UP001319930"/>
    </source>
</evidence>
<protein>
    <submittedName>
        <fullName evidence="1">Uncharacterized protein</fullName>
    </submittedName>
</protein>
<dbReference type="EMBL" id="KU318421">
    <property type="protein sequence ID" value="ANS55510.1"/>
    <property type="molecule type" value="Genomic_DNA"/>
</dbReference>
<reference evidence="1" key="1">
    <citation type="submission" date="2015-12" db="EMBL/GenBank/DDBJ databases">
        <title>Klebsiella pneumoniae strain KP04 plasmid pKP04VIM, complete sequence.</title>
        <authorList>
            <person name="Li R."/>
            <person name="Lin D."/>
            <person name="Chen C."/>
        </authorList>
    </citation>
    <scope>NUCLEOTIDE SEQUENCE</scope>
    <source>
        <plasmid evidence="1">pKP04VIM</plasmid>
    </source>
</reference>
<geneLocation type="plasmid" evidence="2 3">
    <name>pNUITM-VK2</name>
</geneLocation>
<gene>
    <name evidence="2" type="ORF">NUITMVK2_0110</name>
</gene>
<proteinExistence type="predicted"/>
<evidence type="ECO:0000313" key="1">
    <source>
        <dbReference type="EMBL" id="ANS55510.1"/>
    </source>
</evidence>
<evidence type="ECO:0000313" key="2">
    <source>
        <dbReference type="EMBL" id="BDB30897.1"/>
    </source>
</evidence>
<dbReference type="GeneID" id="93756779"/>
<keyword evidence="1" id="KW-0614">Plasmid</keyword>
<accession>A0A1B1LR28</accession>
<dbReference type="PATRIC" id="fig|573.1650.peg.5497"/>